<comment type="caution">
    <text evidence="2">The sequence shown here is derived from an EMBL/GenBank/DDBJ whole genome shotgun (WGS) entry which is preliminary data.</text>
</comment>
<name>A0A9P9DLD6_9HYPO</name>
<reference evidence="2" key="1">
    <citation type="journal article" date="2021" name="Nat. Commun.">
        <title>Genetic determinants of endophytism in the Arabidopsis root mycobiome.</title>
        <authorList>
            <person name="Mesny F."/>
            <person name="Miyauchi S."/>
            <person name="Thiergart T."/>
            <person name="Pickel B."/>
            <person name="Atanasova L."/>
            <person name="Karlsson M."/>
            <person name="Huettel B."/>
            <person name="Barry K.W."/>
            <person name="Haridas S."/>
            <person name="Chen C."/>
            <person name="Bauer D."/>
            <person name="Andreopoulos W."/>
            <person name="Pangilinan J."/>
            <person name="LaButti K."/>
            <person name="Riley R."/>
            <person name="Lipzen A."/>
            <person name="Clum A."/>
            <person name="Drula E."/>
            <person name="Henrissat B."/>
            <person name="Kohler A."/>
            <person name="Grigoriev I.V."/>
            <person name="Martin F.M."/>
            <person name="Hacquard S."/>
        </authorList>
    </citation>
    <scope>NUCLEOTIDE SEQUENCE</scope>
    <source>
        <strain evidence="2">MPI-CAGE-AT-0147</strain>
    </source>
</reference>
<proteinExistence type="predicted"/>
<dbReference type="OrthoDB" id="10680040at2759"/>
<gene>
    <name evidence="2" type="ORF">EDB81DRAFT_913894</name>
</gene>
<keyword evidence="3" id="KW-1185">Reference proteome</keyword>
<feature type="compositionally biased region" description="Polar residues" evidence="1">
    <location>
        <begin position="9"/>
        <end position="22"/>
    </location>
</feature>
<sequence length="259" mass="28659">MIGPKLVDSVNSSQVNHSQTEITPPHATKLTASLSIIHRHRHPSSTITITMSNNPTLSSLGLVGPPLGALVRESEAADLEVEARWQVARELHEAGETHVPHDIFAWKAHQRLWKLGFQHCPRPPVWPWPSPPTVDPREGTSALYRSLRALIIAGTAPKVSEPSIRDLRADLDAAMRRLIAEQNAGTEGSGDFDNARLCGLSKDDRHVMKEHKAVEDAVAEIPPQEKEKQRNLSPLMLVPIKKRMLLSPGRIGYAHRPQP</sequence>
<dbReference type="AlphaFoldDB" id="A0A9P9DLD6"/>
<protein>
    <submittedName>
        <fullName evidence="2">Uncharacterized protein</fullName>
    </submittedName>
</protein>
<organism evidence="2 3">
    <name type="scientific">Dactylonectria macrodidyma</name>
    <dbReference type="NCBI Taxonomy" id="307937"/>
    <lineage>
        <taxon>Eukaryota</taxon>
        <taxon>Fungi</taxon>
        <taxon>Dikarya</taxon>
        <taxon>Ascomycota</taxon>
        <taxon>Pezizomycotina</taxon>
        <taxon>Sordariomycetes</taxon>
        <taxon>Hypocreomycetidae</taxon>
        <taxon>Hypocreales</taxon>
        <taxon>Nectriaceae</taxon>
        <taxon>Dactylonectria</taxon>
    </lineage>
</organism>
<evidence type="ECO:0000313" key="2">
    <source>
        <dbReference type="EMBL" id="KAH7121630.1"/>
    </source>
</evidence>
<dbReference type="Proteomes" id="UP000738349">
    <property type="component" value="Unassembled WGS sequence"/>
</dbReference>
<dbReference type="EMBL" id="JAGMUV010000024">
    <property type="protein sequence ID" value="KAH7121630.1"/>
    <property type="molecule type" value="Genomic_DNA"/>
</dbReference>
<feature type="region of interest" description="Disordered" evidence="1">
    <location>
        <begin position="1"/>
        <end position="24"/>
    </location>
</feature>
<evidence type="ECO:0000313" key="3">
    <source>
        <dbReference type="Proteomes" id="UP000738349"/>
    </source>
</evidence>
<evidence type="ECO:0000256" key="1">
    <source>
        <dbReference type="SAM" id="MobiDB-lite"/>
    </source>
</evidence>
<accession>A0A9P9DLD6</accession>